<dbReference type="EMBL" id="JACTNZ010000008">
    <property type="protein sequence ID" value="KAG5534224.1"/>
    <property type="molecule type" value="Genomic_DNA"/>
</dbReference>
<sequence length="386" mass="43610">MGVSQHLTSFSCELRITRVKNIDYLIKSSGQVFVRCYLSAGNNTRVRLETLEISSKSNLFFNYSLSLNCSCPQDSMAKLMESGTAVFELRQRKTTRPFLGKVGSDLLAKAEVPWKSVFESPEMEIERWVFMVPKSRRGNEDEKPPALEVAMKIRVPAVAETVVTRRRQYRRERKWDECGCVRGEGCSCGDNEIFTLAAALTSSGQAVVVLLVDDRVSPPLLPQITGRNNTRVRLETLEISSKSNLFFNYSLSLNCSCPQDSMAKLMESGTAVFELRQRKTTRPFLGKVGSDLLAKAEVPWKSVFESPEMEIERWVFMVPKSRRGNEDEKPPALEVAMKIRVPAVAETVATRRRQYRRERKWDEFGCVRGEGCSCGDNEIFTLAAAL</sequence>
<dbReference type="PANTHER" id="PTHR35503:SF2">
    <property type="entry name" value="OS04G0455700 PROTEIN"/>
    <property type="match status" value="1"/>
</dbReference>
<keyword evidence="2" id="KW-1185">Reference proteome</keyword>
<protein>
    <submittedName>
        <fullName evidence="1">Uncharacterized protein</fullName>
    </submittedName>
</protein>
<gene>
    <name evidence="1" type="ORF">RHGRI_022376</name>
</gene>
<reference evidence="1" key="1">
    <citation type="submission" date="2020-08" db="EMBL/GenBank/DDBJ databases">
        <title>Plant Genome Project.</title>
        <authorList>
            <person name="Zhang R.-G."/>
        </authorList>
    </citation>
    <scope>NUCLEOTIDE SEQUENCE</scope>
    <source>
        <strain evidence="1">WSP0</strain>
        <tissue evidence="1">Leaf</tissue>
    </source>
</reference>
<comment type="caution">
    <text evidence="1">The sequence shown here is derived from an EMBL/GenBank/DDBJ whole genome shotgun (WGS) entry which is preliminary data.</text>
</comment>
<dbReference type="AlphaFoldDB" id="A0AAV6J3U5"/>
<name>A0AAV6J3U5_9ERIC</name>
<proteinExistence type="predicted"/>
<evidence type="ECO:0000313" key="2">
    <source>
        <dbReference type="Proteomes" id="UP000823749"/>
    </source>
</evidence>
<organism evidence="1 2">
    <name type="scientific">Rhododendron griersonianum</name>
    <dbReference type="NCBI Taxonomy" id="479676"/>
    <lineage>
        <taxon>Eukaryota</taxon>
        <taxon>Viridiplantae</taxon>
        <taxon>Streptophyta</taxon>
        <taxon>Embryophyta</taxon>
        <taxon>Tracheophyta</taxon>
        <taxon>Spermatophyta</taxon>
        <taxon>Magnoliopsida</taxon>
        <taxon>eudicotyledons</taxon>
        <taxon>Gunneridae</taxon>
        <taxon>Pentapetalae</taxon>
        <taxon>asterids</taxon>
        <taxon>Ericales</taxon>
        <taxon>Ericaceae</taxon>
        <taxon>Ericoideae</taxon>
        <taxon>Rhodoreae</taxon>
        <taxon>Rhododendron</taxon>
    </lineage>
</organism>
<evidence type="ECO:0000313" key="1">
    <source>
        <dbReference type="EMBL" id="KAG5534224.1"/>
    </source>
</evidence>
<dbReference type="PANTHER" id="PTHR35503">
    <property type="entry name" value="OSJNBA0006M15.15 PROTEIN"/>
    <property type="match status" value="1"/>
</dbReference>
<accession>A0AAV6J3U5</accession>
<dbReference type="Proteomes" id="UP000823749">
    <property type="component" value="Chromosome 8"/>
</dbReference>